<dbReference type="KEGG" id="many:MANY_45670"/>
<dbReference type="Proteomes" id="UP000467249">
    <property type="component" value="Chromosome"/>
</dbReference>
<dbReference type="RefSeq" id="WP_163806263.1">
    <property type="nucleotide sequence ID" value="NZ_AP022620.1"/>
</dbReference>
<dbReference type="PRINTS" id="PR00455">
    <property type="entry name" value="HTHTETR"/>
</dbReference>
<name>A0A6N4WB06_9MYCO</name>
<proteinExistence type="predicted"/>
<evidence type="ECO:0000313" key="7">
    <source>
        <dbReference type="Proteomes" id="UP000467249"/>
    </source>
</evidence>
<keyword evidence="3" id="KW-0804">Transcription</keyword>
<dbReference type="EMBL" id="AP022620">
    <property type="protein sequence ID" value="BBZ79230.1"/>
    <property type="molecule type" value="Genomic_DNA"/>
</dbReference>
<dbReference type="Pfam" id="PF00440">
    <property type="entry name" value="TetR_N"/>
    <property type="match status" value="1"/>
</dbReference>
<evidence type="ECO:0000256" key="4">
    <source>
        <dbReference type="PROSITE-ProRule" id="PRU00335"/>
    </source>
</evidence>
<keyword evidence="7" id="KW-1185">Reference proteome</keyword>
<dbReference type="AlphaFoldDB" id="A0A6N4WB06"/>
<dbReference type="SUPFAM" id="SSF46689">
    <property type="entry name" value="Homeodomain-like"/>
    <property type="match status" value="1"/>
</dbReference>
<dbReference type="InterPro" id="IPR050109">
    <property type="entry name" value="HTH-type_TetR-like_transc_reg"/>
</dbReference>
<dbReference type="PROSITE" id="PS50977">
    <property type="entry name" value="HTH_TETR_2"/>
    <property type="match status" value="1"/>
</dbReference>
<evidence type="ECO:0000256" key="1">
    <source>
        <dbReference type="ARBA" id="ARBA00023015"/>
    </source>
</evidence>
<dbReference type="Gene3D" id="1.10.357.10">
    <property type="entry name" value="Tetracycline Repressor, domain 2"/>
    <property type="match status" value="1"/>
</dbReference>
<evidence type="ECO:0000256" key="2">
    <source>
        <dbReference type="ARBA" id="ARBA00023125"/>
    </source>
</evidence>
<dbReference type="SUPFAM" id="SSF48498">
    <property type="entry name" value="Tetracyclin repressor-like, C-terminal domain"/>
    <property type="match status" value="1"/>
</dbReference>
<dbReference type="GO" id="GO:0000976">
    <property type="term" value="F:transcription cis-regulatory region binding"/>
    <property type="evidence" value="ECO:0007669"/>
    <property type="project" value="TreeGrafter"/>
</dbReference>
<evidence type="ECO:0000313" key="6">
    <source>
        <dbReference type="EMBL" id="BBZ79230.1"/>
    </source>
</evidence>
<dbReference type="GO" id="GO:0003700">
    <property type="term" value="F:DNA-binding transcription factor activity"/>
    <property type="evidence" value="ECO:0007669"/>
    <property type="project" value="TreeGrafter"/>
</dbReference>
<dbReference type="InterPro" id="IPR009057">
    <property type="entry name" value="Homeodomain-like_sf"/>
</dbReference>
<gene>
    <name evidence="6" type="ORF">MANY_45670</name>
</gene>
<organism evidence="6 7">
    <name type="scientific">Mycolicibacterium anyangense</name>
    <dbReference type="NCBI Taxonomy" id="1431246"/>
    <lineage>
        <taxon>Bacteria</taxon>
        <taxon>Bacillati</taxon>
        <taxon>Actinomycetota</taxon>
        <taxon>Actinomycetes</taxon>
        <taxon>Mycobacteriales</taxon>
        <taxon>Mycobacteriaceae</taxon>
        <taxon>Mycolicibacterium</taxon>
    </lineage>
</organism>
<evidence type="ECO:0000256" key="3">
    <source>
        <dbReference type="ARBA" id="ARBA00023163"/>
    </source>
</evidence>
<dbReference type="InterPro" id="IPR036271">
    <property type="entry name" value="Tet_transcr_reg_TetR-rel_C_sf"/>
</dbReference>
<sequence>MAIQARAEVTRQSIIDAAVSVFDEVGYGKTGLSDIMSRAGVTKGGFYYHFATKDAVAAAIIEEAAAEIRAQFQTIVDSSSSPALDNLIRASFYVVAITATDNRIRVANMLRQSLTHVSDAGPASYPAERAILLRAVEKAMAEGGLQADVDPDAVAQAIWTLGPGTLLLAEATGDDVFARLAQVWTVLLRGMVVPELLTHTTDFVDLMTRQHSKVPRQR</sequence>
<reference evidence="6 7" key="1">
    <citation type="journal article" date="2019" name="Emerg. Microbes Infect.">
        <title>Comprehensive subspecies identification of 175 nontuberculous mycobacteria species based on 7547 genomic profiles.</title>
        <authorList>
            <person name="Matsumoto Y."/>
            <person name="Kinjo T."/>
            <person name="Motooka D."/>
            <person name="Nabeya D."/>
            <person name="Jung N."/>
            <person name="Uechi K."/>
            <person name="Horii T."/>
            <person name="Iida T."/>
            <person name="Fujita J."/>
            <person name="Nakamura S."/>
        </authorList>
    </citation>
    <scope>NUCLEOTIDE SEQUENCE [LARGE SCALE GENOMIC DNA]</scope>
    <source>
        <strain evidence="6 7">JCM 30275</strain>
    </source>
</reference>
<dbReference type="PANTHER" id="PTHR30055:SF234">
    <property type="entry name" value="HTH-TYPE TRANSCRIPTIONAL REGULATOR BETI"/>
    <property type="match status" value="1"/>
</dbReference>
<dbReference type="InterPro" id="IPR001647">
    <property type="entry name" value="HTH_TetR"/>
</dbReference>
<keyword evidence="1" id="KW-0805">Transcription regulation</keyword>
<evidence type="ECO:0000259" key="5">
    <source>
        <dbReference type="PROSITE" id="PS50977"/>
    </source>
</evidence>
<dbReference type="PANTHER" id="PTHR30055">
    <property type="entry name" value="HTH-TYPE TRANSCRIPTIONAL REGULATOR RUTR"/>
    <property type="match status" value="1"/>
</dbReference>
<accession>A0A6N4WB06</accession>
<protein>
    <recommendedName>
        <fullName evidence="5">HTH tetR-type domain-containing protein</fullName>
    </recommendedName>
</protein>
<feature type="domain" description="HTH tetR-type" evidence="5">
    <location>
        <begin position="8"/>
        <end position="68"/>
    </location>
</feature>
<keyword evidence="2 4" id="KW-0238">DNA-binding</keyword>
<feature type="DNA-binding region" description="H-T-H motif" evidence="4">
    <location>
        <begin position="31"/>
        <end position="50"/>
    </location>
</feature>